<evidence type="ECO:0000313" key="2">
    <source>
        <dbReference type="Proteomes" id="UP000828941"/>
    </source>
</evidence>
<organism evidence="1 2">
    <name type="scientific">Bauhinia variegata</name>
    <name type="common">Purple orchid tree</name>
    <name type="synonym">Phanera variegata</name>
    <dbReference type="NCBI Taxonomy" id="167791"/>
    <lineage>
        <taxon>Eukaryota</taxon>
        <taxon>Viridiplantae</taxon>
        <taxon>Streptophyta</taxon>
        <taxon>Embryophyta</taxon>
        <taxon>Tracheophyta</taxon>
        <taxon>Spermatophyta</taxon>
        <taxon>Magnoliopsida</taxon>
        <taxon>eudicotyledons</taxon>
        <taxon>Gunneridae</taxon>
        <taxon>Pentapetalae</taxon>
        <taxon>rosids</taxon>
        <taxon>fabids</taxon>
        <taxon>Fabales</taxon>
        <taxon>Fabaceae</taxon>
        <taxon>Cercidoideae</taxon>
        <taxon>Cercideae</taxon>
        <taxon>Bauhiniinae</taxon>
        <taxon>Bauhinia</taxon>
    </lineage>
</organism>
<keyword evidence="2" id="KW-1185">Reference proteome</keyword>
<proteinExistence type="predicted"/>
<evidence type="ECO:0000313" key="1">
    <source>
        <dbReference type="EMBL" id="KAI4344879.1"/>
    </source>
</evidence>
<dbReference type="Proteomes" id="UP000828941">
    <property type="component" value="Chromosome 5"/>
</dbReference>
<accession>A0ACB9P7U5</accession>
<dbReference type="EMBL" id="CM039430">
    <property type="protein sequence ID" value="KAI4344879.1"/>
    <property type="molecule type" value="Genomic_DNA"/>
</dbReference>
<gene>
    <name evidence="1" type="ORF">L6164_012063</name>
</gene>
<reference evidence="1 2" key="1">
    <citation type="journal article" date="2022" name="DNA Res.">
        <title>Chromosomal-level genome assembly of the orchid tree Bauhinia variegata (Leguminosae; Cercidoideae) supports the allotetraploid origin hypothesis of Bauhinia.</title>
        <authorList>
            <person name="Zhong Y."/>
            <person name="Chen Y."/>
            <person name="Zheng D."/>
            <person name="Pang J."/>
            <person name="Liu Y."/>
            <person name="Luo S."/>
            <person name="Meng S."/>
            <person name="Qian L."/>
            <person name="Wei D."/>
            <person name="Dai S."/>
            <person name="Zhou R."/>
        </authorList>
    </citation>
    <scope>NUCLEOTIDE SEQUENCE [LARGE SCALE GENOMIC DNA]</scope>
    <source>
        <strain evidence="1">BV-YZ2020</strain>
    </source>
</reference>
<sequence length="437" mass="48832">MTFSVTLSLHQPTHLTSPPSSVSTRTIASYFATSQFPSNAHRGSRLVKAVPPNETQRWLHTQPLIDFLKVCEESRSIKQAKSVHGYVLKSNFGGLDLLVLLNHVTHVYSKCMDYGAALRVFDVMSQKNVFSYTVMIVASNEHGYYLNGMEFFRVMMDQGVSPDAFAFSAVMQSCVGSDSIELGEMVHAQVIVKGFMAHLYVSTSLLNMYAKLGRIDSSSKVFSCMTELNDVSWNAMISGFNSNGQHLQAFDCFIEMIEVGETPNNLSLVSVSKAVGQSGDINRCHEVHRYATQLGLDSSAQVGTALIDMYSKCGSPYDARLLFDSKFAFCEINTPWNAMITGYSQSGSHQEALELFIRMCQNDVKPDIYTFCSVFNAVAALKCLKSLREIHGIAFKYGIDMMHPQKDEIYTMLEDLMRTIKSINYESEFNFVSSTIY</sequence>
<name>A0ACB9P7U5_BAUVA</name>
<protein>
    <submittedName>
        <fullName evidence="1">Uncharacterized protein</fullName>
    </submittedName>
</protein>
<comment type="caution">
    <text evidence="1">The sequence shown here is derived from an EMBL/GenBank/DDBJ whole genome shotgun (WGS) entry which is preliminary data.</text>
</comment>